<dbReference type="AlphaFoldDB" id="A0A2K1QT21"/>
<feature type="region of interest" description="Disordered" evidence="1">
    <location>
        <begin position="123"/>
        <end position="156"/>
    </location>
</feature>
<proteinExistence type="predicted"/>
<accession>A0A2K1QT21</accession>
<sequence>MSLLYLPFHLRVPPPEYSARAGKLEPSQDQWFDQPAEQDHCRHLTTIEEVDEEDEFEDIAIMDEKGLLSNEYRPQARSQLRRRLCVQLFLCLAIGIFTIYTVVTHKMDTASQNLVHLQSHYKSLQSPQRPIQPSSSSSTSAQTPSNHPVSPDPTLPSVLTAALSSLPDNETYTRLLAPAPTDLIAHYVHLTLRLRTFTSLLPAYAALHNPAHASGPLHPRLNLARELTSLSQQRSRSVRSASTNASDSRDEMARTMADYGLFLALFDRLAGDLFPFLDAPARDVVRLYDDGWRSGRGVVLAVGTGQTAQKRDMLRRLVERGDVVEVEVVFDPSVPEVEREDLENAVREMKGGQGKGRGDVRFRSLGGRVKREWIRAGTFGPLAVLGTKFREVVVLDDLRGFDGLERALGQSGLIDGSEGRLRTRGESLEDQDVEEARLFRLSKEEDFIAILAAARIGGSDWMRDAALMQKLGVTQETFDRHIWRLALDMVGGEDLIVAG</sequence>
<evidence type="ECO:0000256" key="1">
    <source>
        <dbReference type="SAM" id="MobiDB-lite"/>
    </source>
</evidence>
<gene>
    <name evidence="2" type="ORF">CAC42_7603</name>
</gene>
<comment type="caution">
    <text evidence="2">The sequence shown here is derived from an EMBL/GenBank/DDBJ whole genome shotgun (WGS) entry which is preliminary data.</text>
</comment>
<evidence type="ECO:0000313" key="2">
    <source>
        <dbReference type="EMBL" id="PNS18234.1"/>
    </source>
</evidence>
<organism evidence="2 3">
    <name type="scientific">Sphaceloma murrayae</name>
    <dbReference type="NCBI Taxonomy" id="2082308"/>
    <lineage>
        <taxon>Eukaryota</taxon>
        <taxon>Fungi</taxon>
        <taxon>Dikarya</taxon>
        <taxon>Ascomycota</taxon>
        <taxon>Pezizomycotina</taxon>
        <taxon>Dothideomycetes</taxon>
        <taxon>Dothideomycetidae</taxon>
        <taxon>Myriangiales</taxon>
        <taxon>Elsinoaceae</taxon>
        <taxon>Sphaceloma</taxon>
    </lineage>
</organism>
<evidence type="ECO:0000313" key="3">
    <source>
        <dbReference type="Proteomes" id="UP000243797"/>
    </source>
</evidence>
<name>A0A2K1QT21_9PEZI</name>
<dbReference type="InParanoid" id="A0A2K1QT21"/>
<keyword evidence="3" id="KW-1185">Reference proteome</keyword>
<feature type="compositionally biased region" description="Low complexity" evidence="1">
    <location>
        <begin position="123"/>
        <end position="145"/>
    </location>
</feature>
<dbReference type="OrthoDB" id="430354at2759"/>
<dbReference type="EMBL" id="NKHZ01000043">
    <property type="protein sequence ID" value="PNS18234.1"/>
    <property type="molecule type" value="Genomic_DNA"/>
</dbReference>
<dbReference type="Proteomes" id="UP000243797">
    <property type="component" value="Unassembled WGS sequence"/>
</dbReference>
<reference evidence="2 3" key="1">
    <citation type="submission" date="2017-06" db="EMBL/GenBank/DDBJ databases">
        <title>Draft genome sequence of a variant of Elsinoe murrayae.</title>
        <authorList>
            <person name="Cheng Q."/>
        </authorList>
    </citation>
    <scope>NUCLEOTIDE SEQUENCE [LARGE SCALE GENOMIC DNA]</scope>
    <source>
        <strain evidence="2 3">CQ-2017a</strain>
    </source>
</reference>
<protein>
    <submittedName>
        <fullName evidence="2">Uncharacterized protein</fullName>
    </submittedName>
</protein>